<organism evidence="1 2">
    <name type="scientific">Hirundo rustica rustica</name>
    <dbReference type="NCBI Taxonomy" id="333673"/>
    <lineage>
        <taxon>Eukaryota</taxon>
        <taxon>Metazoa</taxon>
        <taxon>Chordata</taxon>
        <taxon>Craniata</taxon>
        <taxon>Vertebrata</taxon>
        <taxon>Euteleostomi</taxon>
        <taxon>Archelosauria</taxon>
        <taxon>Archosauria</taxon>
        <taxon>Dinosauria</taxon>
        <taxon>Saurischia</taxon>
        <taxon>Theropoda</taxon>
        <taxon>Coelurosauria</taxon>
        <taxon>Aves</taxon>
        <taxon>Neognathae</taxon>
        <taxon>Neoaves</taxon>
        <taxon>Telluraves</taxon>
        <taxon>Australaves</taxon>
        <taxon>Passeriformes</taxon>
        <taxon>Sylvioidea</taxon>
        <taxon>Hirundinidae</taxon>
        <taxon>Hirundo</taxon>
    </lineage>
</organism>
<comment type="caution">
    <text evidence="1">The sequence shown here is derived from an EMBL/GenBank/DDBJ whole genome shotgun (WGS) entry which is preliminary data.</text>
</comment>
<dbReference type="Proteomes" id="UP000269221">
    <property type="component" value="Unassembled WGS sequence"/>
</dbReference>
<dbReference type="EMBL" id="QRBI01000120">
    <property type="protein sequence ID" value="RMC07286.1"/>
    <property type="molecule type" value="Genomic_DNA"/>
</dbReference>
<evidence type="ECO:0000313" key="1">
    <source>
        <dbReference type="EMBL" id="RMC07286.1"/>
    </source>
</evidence>
<sequence length="180" mass="19930">MGRTKWEKLVDLAGLLWDGPQAGAEEECEFFPEEEGAAEICDELTAAPIPCTPIPPAPLLARALSLIIFVSMNQTGFNKTECQVLHFGNDNPMQHCRRRAVWLESDPAEKDLGMQQQLNMTQSVPRAKKTNDILSRISNSVASSTTEVTLLLYSGSKFGLMSVAKVRTEDDRFSLAKEEN</sequence>
<name>A0A3M0K2B4_HIRRU</name>
<dbReference type="OrthoDB" id="8064698at2759"/>
<gene>
    <name evidence="1" type="ORF">DUI87_16744</name>
</gene>
<keyword evidence="2" id="KW-1185">Reference proteome</keyword>
<accession>A0A3M0K2B4</accession>
<reference evidence="1 2" key="1">
    <citation type="submission" date="2018-07" db="EMBL/GenBank/DDBJ databases">
        <title>A high quality draft genome assembly of the barn swallow (H. rustica rustica).</title>
        <authorList>
            <person name="Formenti G."/>
            <person name="Chiara M."/>
            <person name="Poveda L."/>
            <person name="Francoijs K.-J."/>
            <person name="Bonisoli-Alquati A."/>
            <person name="Canova L."/>
            <person name="Gianfranceschi L."/>
            <person name="Horner D.S."/>
            <person name="Saino N."/>
        </authorList>
    </citation>
    <scope>NUCLEOTIDE SEQUENCE [LARGE SCALE GENOMIC DNA]</scope>
    <source>
        <strain evidence="1">Chelidonia</strain>
        <tissue evidence="1">Blood</tissue>
    </source>
</reference>
<protein>
    <submittedName>
        <fullName evidence="1">Uncharacterized protein</fullName>
    </submittedName>
</protein>
<proteinExistence type="predicted"/>
<dbReference type="STRING" id="333673.A0A3M0K2B4"/>
<evidence type="ECO:0000313" key="2">
    <source>
        <dbReference type="Proteomes" id="UP000269221"/>
    </source>
</evidence>
<dbReference type="AlphaFoldDB" id="A0A3M0K2B4"/>